<proteinExistence type="predicted"/>
<name>A0A6C0LKX9_9ZZZZ</name>
<dbReference type="AlphaFoldDB" id="A0A6C0LKX9"/>
<accession>A0A6C0LKX9</accession>
<evidence type="ECO:0000313" key="1">
    <source>
        <dbReference type="EMBL" id="QHU30204.1"/>
    </source>
</evidence>
<sequence>MSTILYYSNFCENCKQVLSVVSRSPVKDEMHFLCVDDRVKGANGATYIKLQNGEKVILPPTVSRVPALLLLNRGHHVLFGEEIMQHIQPSVDVMKQKAVKQTGEPMAFSLGGGGFGVASDNFSFLDMSPDDLAAKGDGGMRQQHMYAGVSHTDQIETPPDNYSSDTVGNVSMEQLQQNRASDVRMNDGPPPGGR</sequence>
<organism evidence="1">
    <name type="scientific">viral metagenome</name>
    <dbReference type="NCBI Taxonomy" id="1070528"/>
    <lineage>
        <taxon>unclassified sequences</taxon>
        <taxon>metagenomes</taxon>
        <taxon>organismal metagenomes</taxon>
    </lineage>
</organism>
<reference evidence="1" key="1">
    <citation type="journal article" date="2020" name="Nature">
        <title>Giant virus diversity and host interactions through global metagenomics.</title>
        <authorList>
            <person name="Schulz F."/>
            <person name="Roux S."/>
            <person name="Paez-Espino D."/>
            <person name="Jungbluth S."/>
            <person name="Walsh D.A."/>
            <person name="Denef V.J."/>
            <person name="McMahon K.D."/>
            <person name="Konstantinidis K.T."/>
            <person name="Eloe-Fadrosh E.A."/>
            <person name="Kyrpides N.C."/>
            <person name="Woyke T."/>
        </authorList>
    </citation>
    <scope>NUCLEOTIDE SEQUENCE</scope>
    <source>
        <strain evidence="1">GVMAG-M-3300027833-11</strain>
    </source>
</reference>
<protein>
    <submittedName>
        <fullName evidence="1">Uncharacterized protein</fullName>
    </submittedName>
</protein>
<dbReference type="EMBL" id="MN740504">
    <property type="protein sequence ID" value="QHU30204.1"/>
    <property type="molecule type" value="Genomic_DNA"/>
</dbReference>